<name>A0A0W1AP97_9BACL</name>
<dbReference type="PRINTS" id="PR00105">
    <property type="entry name" value="C5METTRFRASE"/>
</dbReference>
<protein>
    <recommendedName>
        <fullName evidence="1">DNA (cytosine-5-)-methyltransferase</fullName>
        <ecNumber evidence="1">2.1.1.37</ecNumber>
    </recommendedName>
</protein>
<gene>
    <name evidence="8" type="ORF">UQ64_03235</name>
</gene>
<evidence type="ECO:0000256" key="1">
    <source>
        <dbReference type="ARBA" id="ARBA00011975"/>
    </source>
</evidence>
<organism evidence="8 9">
    <name type="scientific">Paenibacillus etheri</name>
    <dbReference type="NCBI Taxonomy" id="1306852"/>
    <lineage>
        <taxon>Bacteria</taxon>
        <taxon>Bacillati</taxon>
        <taxon>Bacillota</taxon>
        <taxon>Bacilli</taxon>
        <taxon>Bacillales</taxon>
        <taxon>Paenibacillaceae</taxon>
        <taxon>Paenibacillus</taxon>
    </lineage>
</organism>
<comment type="similarity">
    <text evidence="6 7">Belongs to the class I-like SAM-binding methyltransferase superfamily. C5-methyltransferase family.</text>
</comment>
<keyword evidence="5" id="KW-0680">Restriction system</keyword>
<evidence type="ECO:0000256" key="6">
    <source>
        <dbReference type="PROSITE-ProRule" id="PRU01016"/>
    </source>
</evidence>
<evidence type="ECO:0000256" key="4">
    <source>
        <dbReference type="ARBA" id="ARBA00022691"/>
    </source>
</evidence>
<dbReference type="Gene3D" id="3.40.50.150">
    <property type="entry name" value="Vaccinia Virus protein VP39"/>
    <property type="match status" value="1"/>
</dbReference>
<accession>A0A0W1AP97</accession>
<comment type="caution">
    <text evidence="8">The sequence shown here is derived from an EMBL/GenBank/DDBJ whole genome shotgun (WGS) entry which is preliminary data.</text>
</comment>
<dbReference type="GO" id="GO:0003677">
    <property type="term" value="F:DNA binding"/>
    <property type="evidence" value="ECO:0007669"/>
    <property type="project" value="TreeGrafter"/>
</dbReference>
<evidence type="ECO:0000256" key="5">
    <source>
        <dbReference type="ARBA" id="ARBA00022747"/>
    </source>
</evidence>
<keyword evidence="4 6" id="KW-0949">S-adenosyl-L-methionine</keyword>
<dbReference type="EC" id="2.1.1.37" evidence="1"/>
<dbReference type="AlphaFoldDB" id="A0A0W1AP97"/>
<dbReference type="REBASE" id="141290">
    <property type="entry name" value="M2.PetSH7ORF3220P"/>
</dbReference>
<dbReference type="InterPro" id="IPR050390">
    <property type="entry name" value="C5-Methyltransferase"/>
</dbReference>
<keyword evidence="9" id="KW-1185">Reference proteome</keyword>
<dbReference type="Pfam" id="PF00145">
    <property type="entry name" value="DNA_methylase"/>
    <property type="match status" value="1"/>
</dbReference>
<dbReference type="InterPro" id="IPR029063">
    <property type="entry name" value="SAM-dependent_MTases_sf"/>
</dbReference>
<dbReference type="PANTHER" id="PTHR10629">
    <property type="entry name" value="CYTOSINE-SPECIFIC METHYLTRANSFERASE"/>
    <property type="match status" value="1"/>
</dbReference>
<dbReference type="EMBL" id="LCZJ02000098">
    <property type="protein sequence ID" value="KTD83156.1"/>
    <property type="molecule type" value="Genomic_DNA"/>
</dbReference>
<dbReference type="GO" id="GO:0044027">
    <property type="term" value="P:negative regulation of gene expression via chromosomal CpG island methylation"/>
    <property type="evidence" value="ECO:0007669"/>
    <property type="project" value="TreeGrafter"/>
</dbReference>
<evidence type="ECO:0000313" key="9">
    <source>
        <dbReference type="Proteomes" id="UP000054709"/>
    </source>
</evidence>
<dbReference type="GO" id="GO:0003886">
    <property type="term" value="F:DNA (cytosine-5-)-methyltransferase activity"/>
    <property type="evidence" value="ECO:0007669"/>
    <property type="project" value="UniProtKB-EC"/>
</dbReference>
<dbReference type="PANTHER" id="PTHR10629:SF52">
    <property type="entry name" value="DNA (CYTOSINE-5)-METHYLTRANSFERASE 1"/>
    <property type="match status" value="1"/>
</dbReference>
<dbReference type="GO" id="GO:0009307">
    <property type="term" value="P:DNA restriction-modification system"/>
    <property type="evidence" value="ECO:0007669"/>
    <property type="project" value="UniProtKB-KW"/>
</dbReference>
<reference evidence="8 9" key="1">
    <citation type="journal article" date="2015" name="Int. Biodeterior. Biodegradation">
        <title>Physiological and genetic screening methods for the isolation of methyl tert-butyl ether-degrading bacteria for bioremediation purposes.</title>
        <authorList>
            <person name="Guisado I.M."/>
            <person name="Purswani J."/>
            <person name="Gonzalez Lopez J."/>
            <person name="Pozo C."/>
        </authorList>
    </citation>
    <scope>NUCLEOTIDE SEQUENCE [LARGE SCALE GENOMIC DNA]</scope>
    <source>
        <strain evidence="8 9">SH7</strain>
    </source>
</reference>
<sequence length="373" mass="42902">MRIDFTIMKPEIPVLSFFSGAGFLDIGFMQAGFKTVWSNEYDRNFVKGFEYGLSSMTGQHHRIINNTSIIGIGPNQIMREAFHNTAVPDIFGIIGGPPCPDFSIGGKNKGRTGENGVLSKIYVDKIMDLQPTFFLFENVKGLFKTARHREFFDDLRKQFSEHYMTDVRILNALDFGVPQDRERVFMVGLKKKWLKKKLGVRNIPKDYEWFQWPEDKHFAGAKQRFAWPREVPFGITPEKPANIPEQLMVGPIICNLDETALLPNGLEGLRPMSDKYHVIHEGDVSRKSFKRLHRWRYSPTAAYGHNEVHLHPTQPRRLTVREALRIQSVPDTYILPAEMPLTYKFKTISNGVPVKLAHAMAVAIRRMIEEEPR</sequence>
<evidence type="ECO:0000313" key="8">
    <source>
        <dbReference type="EMBL" id="KTD83156.1"/>
    </source>
</evidence>
<dbReference type="SUPFAM" id="SSF53335">
    <property type="entry name" value="S-adenosyl-L-methionine-dependent methyltransferases"/>
    <property type="match status" value="1"/>
</dbReference>
<evidence type="ECO:0000256" key="3">
    <source>
        <dbReference type="ARBA" id="ARBA00022679"/>
    </source>
</evidence>
<dbReference type="Proteomes" id="UP000054709">
    <property type="component" value="Unassembled WGS sequence"/>
</dbReference>
<keyword evidence="3 6" id="KW-0808">Transferase</keyword>
<dbReference type="Gene3D" id="3.90.120.10">
    <property type="entry name" value="DNA Methylase, subunit A, domain 2"/>
    <property type="match status" value="1"/>
</dbReference>
<evidence type="ECO:0000256" key="2">
    <source>
        <dbReference type="ARBA" id="ARBA00022603"/>
    </source>
</evidence>
<feature type="active site" evidence="6">
    <location>
        <position position="99"/>
    </location>
</feature>
<keyword evidence="2 6" id="KW-0489">Methyltransferase</keyword>
<dbReference type="InterPro" id="IPR001525">
    <property type="entry name" value="C5_MeTfrase"/>
</dbReference>
<dbReference type="GO" id="GO:0032259">
    <property type="term" value="P:methylation"/>
    <property type="evidence" value="ECO:0007669"/>
    <property type="project" value="UniProtKB-KW"/>
</dbReference>
<dbReference type="NCBIfam" id="TIGR00675">
    <property type="entry name" value="dcm"/>
    <property type="match status" value="1"/>
</dbReference>
<dbReference type="PROSITE" id="PS51679">
    <property type="entry name" value="SAM_MT_C5"/>
    <property type="match status" value="1"/>
</dbReference>
<evidence type="ECO:0000256" key="7">
    <source>
        <dbReference type="RuleBase" id="RU000416"/>
    </source>
</evidence>
<proteinExistence type="inferred from homology"/>